<dbReference type="VEuPathDB" id="MicrosporidiaDB:M970_110070"/>
<accession>M1K6D0</accession>
<feature type="transmembrane region" description="Helical" evidence="2">
    <location>
        <begin position="33"/>
        <end position="52"/>
    </location>
</feature>
<dbReference type="Pfam" id="PF09591">
    <property type="entry name" value="DUF2463"/>
    <property type="match status" value="1"/>
</dbReference>
<evidence type="ECO:0000256" key="2">
    <source>
        <dbReference type="SAM" id="Phobius"/>
    </source>
</evidence>
<evidence type="ECO:0000256" key="1">
    <source>
        <dbReference type="ARBA" id="ARBA00010346"/>
    </source>
</evidence>
<sequence>MDTILGILNVQKLHTTSKHQENRDKPPETRRRGTINSILLAMSTVFPVFVFFTHREDGFDGNILLRFTTLVFPFSYSAAQHFLLLSSNWGSSCRSSSGLYRALCLALNALLAVFFVISICSLILFTADEWDDNEAPTICSMLFPSLLLSSTCLLSISCNFATFQFVDSGPDIPIDLLIFLCLVILHKTSPLEDYEYLPYFAIPSFILVLVRSFKERLLPRKSSPPAAAWRVAVFLLILVLTISVYVFISRVCWAVIESKWEALTSD</sequence>
<feature type="transmembrane region" description="Helical" evidence="2">
    <location>
        <begin position="64"/>
        <end position="86"/>
    </location>
</feature>
<dbReference type="AlphaFoldDB" id="M1K6D0"/>
<keyword evidence="2" id="KW-0472">Membrane</keyword>
<comment type="similarity">
    <text evidence="1">Belongs to the UPF0328 family.</text>
</comment>
<protein>
    <submittedName>
        <fullName evidence="3">Uncharacterized protein</fullName>
    </submittedName>
</protein>
<feature type="transmembrane region" description="Helical" evidence="2">
    <location>
        <begin position="196"/>
        <end position="213"/>
    </location>
</feature>
<dbReference type="EMBL" id="KC513628">
    <property type="protein sequence ID" value="AGE96623.1"/>
    <property type="molecule type" value="Genomic_DNA"/>
</dbReference>
<gene>
    <name evidence="3" type="ORF">ECU11_0120</name>
</gene>
<dbReference type="InterPro" id="IPR019081">
    <property type="entry name" value="UPF0328"/>
</dbReference>
<keyword evidence="2" id="KW-1133">Transmembrane helix</keyword>
<reference evidence="3" key="1">
    <citation type="journal article" date="2013" name="Eukaryot. Cell">
        <title>Extremely Reduced Levels of Heterozygosity in the Vertebrate Pathogen Encephalitozoon cuniculi.</title>
        <authorList>
            <person name="Selman M."/>
            <person name="Sak B."/>
            <person name="Kvac M."/>
            <person name="Farinelli L."/>
            <person name="Weiss L.M."/>
            <person name="Corradi N."/>
        </authorList>
    </citation>
    <scope>NUCLEOTIDE SEQUENCE</scope>
</reference>
<dbReference type="VEuPathDB" id="MicrosporidiaDB:ECU05_1610"/>
<name>M1K6D0_ENCCN</name>
<dbReference type="VEuPathDB" id="MicrosporidiaDB:AEWR_110070"/>
<organism evidence="3">
    <name type="scientific">Encephalitozoon cuniculi</name>
    <name type="common">Microsporidian parasite</name>
    <dbReference type="NCBI Taxonomy" id="6035"/>
    <lineage>
        <taxon>Eukaryota</taxon>
        <taxon>Fungi</taxon>
        <taxon>Fungi incertae sedis</taxon>
        <taxon>Microsporidia</taxon>
        <taxon>Unikaryonidae</taxon>
        <taxon>Encephalitozoon</taxon>
    </lineage>
</organism>
<dbReference type="VEuPathDB" id="MicrosporidiaDB:AEWD_110070"/>
<proteinExistence type="inferred from homology"/>
<feature type="transmembrane region" description="Helical" evidence="2">
    <location>
        <begin position="233"/>
        <end position="256"/>
    </location>
</feature>
<keyword evidence="2" id="KW-0812">Transmembrane</keyword>
<feature type="transmembrane region" description="Helical" evidence="2">
    <location>
        <begin position="98"/>
        <end position="125"/>
    </location>
</feature>
<evidence type="ECO:0000313" key="3">
    <source>
        <dbReference type="EMBL" id="AGE96623.1"/>
    </source>
</evidence>
<dbReference type="VEuPathDB" id="MicrosporidiaDB:AEWQ_110070"/>